<dbReference type="SUPFAM" id="SSF52788">
    <property type="entry name" value="Phosphotyrosine protein phosphatases I"/>
    <property type="match status" value="1"/>
</dbReference>
<reference evidence="8" key="2">
    <citation type="journal article" date="2021" name="Microbiol. Resour. Announc.">
        <title>Complete Genome Sequence of Polycladomyces abyssicola JIR-001T, Isolated from Hemipelagic Sediment in Deep Seawater.</title>
        <authorList>
            <person name="Tsubouchi T."/>
            <person name="Kaneko Y."/>
        </authorList>
    </citation>
    <scope>NUCLEOTIDE SEQUENCE</scope>
    <source>
        <strain evidence="8">JIR-001</strain>
    </source>
</reference>
<dbReference type="GO" id="GO:0004725">
    <property type="term" value="F:protein tyrosine phosphatase activity"/>
    <property type="evidence" value="ECO:0007669"/>
    <property type="project" value="UniProtKB-EC"/>
</dbReference>
<dbReference type="AlphaFoldDB" id="A0A8D5UFH0"/>
<protein>
    <recommendedName>
        <fullName evidence="2">protein-tyrosine-phosphatase</fullName>
        <ecNumber evidence="2">3.1.3.48</ecNumber>
    </recommendedName>
</protein>
<dbReference type="InterPro" id="IPR017867">
    <property type="entry name" value="Tyr_phospatase_low_mol_wt"/>
</dbReference>
<dbReference type="RefSeq" id="WP_212774537.1">
    <property type="nucleotide sequence ID" value="NZ_AP024601.1"/>
</dbReference>
<evidence type="ECO:0000259" key="7">
    <source>
        <dbReference type="SMART" id="SM00226"/>
    </source>
</evidence>
<feature type="active site" description="Nucleophile" evidence="6">
    <location>
        <position position="8"/>
    </location>
</feature>
<comment type="catalytic activity">
    <reaction evidence="5">
        <text>O-phospho-L-tyrosyl-[protein] + H2O = L-tyrosyl-[protein] + phosphate</text>
        <dbReference type="Rhea" id="RHEA:10684"/>
        <dbReference type="Rhea" id="RHEA-COMP:10136"/>
        <dbReference type="Rhea" id="RHEA-COMP:20101"/>
        <dbReference type="ChEBI" id="CHEBI:15377"/>
        <dbReference type="ChEBI" id="CHEBI:43474"/>
        <dbReference type="ChEBI" id="CHEBI:46858"/>
        <dbReference type="ChEBI" id="CHEBI:61978"/>
        <dbReference type="EC" id="3.1.3.48"/>
    </reaction>
</comment>
<dbReference type="FunFam" id="3.40.50.2300:FF:000113">
    <property type="entry name" value="Low molecular weight protein-tyrosine-phosphatase"/>
    <property type="match status" value="1"/>
</dbReference>
<dbReference type="EC" id="3.1.3.48" evidence="2"/>
<dbReference type="KEGG" id="pabs:JIR001_10610"/>
<comment type="similarity">
    <text evidence="1">Belongs to the low molecular weight phosphotyrosine protein phosphatase family.</text>
</comment>
<evidence type="ECO:0000256" key="4">
    <source>
        <dbReference type="ARBA" id="ARBA00022912"/>
    </source>
</evidence>
<dbReference type="Proteomes" id="UP000677436">
    <property type="component" value="Chromosome"/>
</dbReference>
<feature type="active site" description="Proton donor" evidence="6">
    <location>
        <position position="124"/>
    </location>
</feature>
<sequence length="156" mass="18275">MVSVLFVCLGNICRSPMAEAVFRHMVKEEGLEDRIRVDSAGTGDWHTGEPPHHGTRRILKQYGIPHEGIRARQVKKQDLEDFDYIIAMDDNNLSYLRRMAERNHQRLYRLTDFIPDTTYREVPDPYYTGNFEEVYELVSAGCRGLLERIKEEQGWK</sequence>
<evidence type="ECO:0000313" key="9">
    <source>
        <dbReference type="Proteomes" id="UP000677436"/>
    </source>
</evidence>
<dbReference type="Gene3D" id="3.40.50.2300">
    <property type="match status" value="1"/>
</dbReference>
<evidence type="ECO:0000256" key="1">
    <source>
        <dbReference type="ARBA" id="ARBA00011063"/>
    </source>
</evidence>
<dbReference type="CDD" id="cd16343">
    <property type="entry name" value="LMWPTP"/>
    <property type="match status" value="1"/>
</dbReference>
<keyword evidence="9" id="KW-1185">Reference proteome</keyword>
<evidence type="ECO:0000256" key="5">
    <source>
        <dbReference type="ARBA" id="ARBA00051722"/>
    </source>
</evidence>
<evidence type="ECO:0000256" key="3">
    <source>
        <dbReference type="ARBA" id="ARBA00022801"/>
    </source>
</evidence>
<dbReference type="InterPro" id="IPR036196">
    <property type="entry name" value="Ptyr_pPase_sf"/>
</dbReference>
<name>A0A8D5UFH0_9BACL</name>
<dbReference type="Pfam" id="PF01451">
    <property type="entry name" value="LMWPc"/>
    <property type="match status" value="1"/>
</dbReference>
<reference evidence="8" key="1">
    <citation type="journal article" date="2013" name="Int. J. Syst. Evol. Microbiol.">
        <title>Polycladomyces abyssicola gen. nov., sp. nov., a thermophilic filamentous bacterium isolated from hemipelagic sediment.</title>
        <authorList>
            <person name="Tsubouchi T."/>
            <person name="Shimane Y."/>
            <person name="Mori K."/>
            <person name="Usui K."/>
            <person name="Hiraki T."/>
            <person name="Tame A."/>
            <person name="Uematsu K."/>
            <person name="Maruyama T."/>
            <person name="Hatada Y."/>
        </authorList>
    </citation>
    <scope>NUCLEOTIDE SEQUENCE</scope>
    <source>
        <strain evidence="8">JIR-001</strain>
    </source>
</reference>
<gene>
    <name evidence="8" type="ORF">JIR001_10610</name>
</gene>
<feature type="domain" description="Phosphotyrosine protein phosphatase I" evidence="7">
    <location>
        <begin position="2"/>
        <end position="148"/>
    </location>
</feature>
<dbReference type="EMBL" id="AP024601">
    <property type="protein sequence ID" value="BCU81278.1"/>
    <property type="molecule type" value="Genomic_DNA"/>
</dbReference>
<dbReference type="PANTHER" id="PTHR11717:SF7">
    <property type="entry name" value="LOW MOLECULAR WEIGHT PHOSPHOTYROSINE PROTEIN PHOSPHATASE"/>
    <property type="match status" value="1"/>
</dbReference>
<evidence type="ECO:0000256" key="2">
    <source>
        <dbReference type="ARBA" id="ARBA00013064"/>
    </source>
</evidence>
<dbReference type="PRINTS" id="PR00719">
    <property type="entry name" value="LMWPTPASE"/>
</dbReference>
<keyword evidence="3" id="KW-0378">Hydrolase</keyword>
<dbReference type="InterPro" id="IPR050438">
    <property type="entry name" value="LMW_PTPase"/>
</dbReference>
<evidence type="ECO:0000313" key="8">
    <source>
        <dbReference type="EMBL" id="BCU81278.1"/>
    </source>
</evidence>
<dbReference type="PANTHER" id="PTHR11717">
    <property type="entry name" value="LOW MOLECULAR WEIGHT PROTEIN TYROSINE PHOSPHATASE"/>
    <property type="match status" value="1"/>
</dbReference>
<evidence type="ECO:0000256" key="6">
    <source>
        <dbReference type="PIRSR" id="PIRSR617867-1"/>
    </source>
</evidence>
<keyword evidence="4" id="KW-0904">Protein phosphatase</keyword>
<proteinExistence type="inferred from homology"/>
<dbReference type="InterPro" id="IPR023485">
    <property type="entry name" value="Ptyr_pPase"/>
</dbReference>
<feature type="active site" evidence="6">
    <location>
        <position position="14"/>
    </location>
</feature>
<organism evidence="8 9">
    <name type="scientific">Polycladomyces abyssicola</name>
    <dbReference type="NCBI Taxonomy" id="1125966"/>
    <lineage>
        <taxon>Bacteria</taxon>
        <taxon>Bacillati</taxon>
        <taxon>Bacillota</taxon>
        <taxon>Bacilli</taxon>
        <taxon>Bacillales</taxon>
        <taxon>Thermoactinomycetaceae</taxon>
        <taxon>Polycladomyces</taxon>
    </lineage>
</organism>
<dbReference type="SMART" id="SM00226">
    <property type="entry name" value="LMWPc"/>
    <property type="match status" value="1"/>
</dbReference>
<accession>A0A8D5UFH0</accession>